<dbReference type="GO" id="GO:0005886">
    <property type="term" value="C:plasma membrane"/>
    <property type="evidence" value="ECO:0007669"/>
    <property type="project" value="TreeGrafter"/>
</dbReference>
<keyword evidence="8 12" id="KW-0406">Ion transport</keyword>
<evidence type="ECO:0000313" key="14">
    <source>
        <dbReference type="Proteomes" id="UP000886998"/>
    </source>
</evidence>
<dbReference type="AlphaFoldDB" id="A0A8X6YI88"/>
<keyword evidence="3 12" id="KW-0813">Transport</keyword>
<dbReference type="OrthoDB" id="6416199at2759"/>
<evidence type="ECO:0000256" key="1">
    <source>
        <dbReference type="ARBA" id="ARBA00004141"/>
    </source>
</evidence>
<evidence type="ECO:0000256" key="4">
    <source>
        <dbReference type="ARBA" id="ARBA00022461"/>
    </source>
</evidence>
<keyword evidence="9" id="KW-0472">Membrane</keyword>
<evidence type="ECO:0000256" key="10">
    <source>
        <dbReference type="ARBA" id="ARBA00023201"/>
    </source>
</evidence>
<reference evidence="13" key="1">
    <citation type="submission" date="2020-08" db="EMBL/GenBank/DDBJ databases">
        <title>Multicomponent nature underlies the extraordinary mechanical properties of spider dragline silk.</title>
        <authorList>
            <person name="Kono N."/>
            <person name="Nakamura H."/>
            <person name="Mori M."/>
            <person name="Yoshida Y."/>
            <person name="Ohtoshi R."/>
            <person name="Malay A.D."/>
            <person name="Moran D.A.P."/>
            <person name="Tomita M."/>
            <person name="Numata K."/>
            <person name="Arakawa K."/>
        </authorList>
    </citation>
    <scope>NUCLEOTIDE SEQUENCE</scope>
</reference>
<gene>
    <name evidence="13" type="primary">AVEN_115864_1</name>
    <name evidence="13" type="ORF">TNIN_454931</name>
</gene>
<keyword evidence="4 12" id="KW-0894">Sodium channel</keyword>
<evidence type="ECO:0000256" key="11">
    <source>
        <dbReference type="ARBA" id="ARBA00023303"/>
    </source>
</evidence>
<keyword evidence="10 12" id="KW-0739">Sodium transport</keyword>
<evidence type="ECO:0000256" key="6">
    <source>
        <dbReference type="ARBA" id="ARBA00022989"/>
    </source>
</evidence>
<dbReference type="EMBL" id="BMAV01017972">
    <property type="protein sequence ID" value="GFY70049.1"/>
    <property type="molecule type" value="Genomic_DNA"/>
</dbReference>
<dbReference type="Pfam" id="PF00858">
    <property type="entry name" value="ASC"/>
    <property type="match status" value="1"/>
</dbReference>
<accession>A0A8X6YI88</accession>
<keyword evidence="7" id="KW-0915">Sodium</keyword>
<organism evidence="13 14">
    <name type="scientific">Trichonephila inaurata madagascariensis</name>
    <dbReference type="NCBI Taxonomy" id="2747483"/>
    <lineage>
        <taxon>Eukaryota</taxon>
        <taxon>Metazoa</taxon>
        <taxon>Ecdysozoa</taxon>
        <taxon>Arthropoda</taxon>
        <taxon>Chelicerata</taxon>
        <taxon>Arachnida</taxon>
        <taxon>Araneae</taxon>
        <taxon>Araneomorphae</taxon>
        <taxon>Entelegynae</taxon>
        <taxon>Araneoidea</taxon>
        <taxon>Nephilidae</taxon>
        <taxon>Trichonephila</taxon>
        <taxon>Trichonephila inaurata</taxon>
    </lineage>
</organism>
<dbReference type="Gene3D" id="1.10.287.770">
    <property type="entry name" value="YojJ-like"/>
    <property type="match status" value="1"/>
</dbReference>
<keyword evidence="11 12" id="KW-0407">Ion channel</keyword>
<evidence type="ECO:0000256" key="9">
    <source>
        <dbReference type="ARBA" id="ARBA00023136"/>
    </source>
</evidence>
<evidence type="ECO:0000313" key="13">
    <source>
        <dbReference type="EMBL" id="GFY70049.1"/>
    </source>
</evidence>
<dbReference type="InterPro" id="IPR001873">
    <property type="entry name" value="ENaC"/>
</dbReference>
<sequence>MQLYPVLIGRVDDDKFVFDAEEKEIFYPDSKPGILFAIHSPFEAADPFEESIFMKPGHLYRIKMEMMREELLPHPYKTDCLNYTEKWLKAGRTGPRSQEMCRHKCLRDFSENCYNCTFIQALYPKKTRICKKALDENDEIGCPVGNFMENVVFVESCLKNCKDDCSRTKFSYRVQESCITHKMMLNSTRISSHNIKVKVYFDNSEILTMRYKPQYQEVEAFSYIGGFIGIWLGISLVQVADVFESIFRITRYIFKKGMSPCSRKSEARTESDAV</sequence>
<evidence type="ECO:0008006" key="15">
    <source>
        <dbReference type="Google" id="ProtNLM"/>
    </source>
</evidence>
<name>A0A8X6YI88_9ARAC</name>
<evidence type="ECO:0000256" key="12">
    <source>
        <dbReference type="RuleBase" id="RU000679"/>
    </source>
</evidence>
<protein>
    <recommendedName>
        <fullName evidence="15">Amiloride-sensitive sodium channel</fullName>
    </recommendedName>
</protein>
<evidence type="ECO:0000256" key="3">
    <source>
        <dbReference type="ARBA" id="ARBA00022448"/>
    </source>
</evidence>
<comment type="subcellular location">
    <subcellularLocation>
        <location evidence="1">Membrane</location>
        <topology evidence="1">Multi-pass membrane protein</topology>
    </subcellularLocation>
</comment>
<keyword evidence="6" id="KW-1133">Transmembrane helix</keyword>
<keyword evidence="5 12" id="KW-0812">Transmembrane</keyword>
<dbReference type="GO" id="GO:0015280">
    <property type="term" value="F:ligand-gated sodium channel activity"/>
    <property type="evidence" value="ECO:0007669"/>
    <property type="project" value="TreeGrafter"/>
</dbReference>
<comment type="similarity">
    <text evidence="2 12">Belongs to the amiloride-sensitive sodium channel (TC 1.A.6) family.</text>
</comment>
<dbReference type="PANTHER" id="PTHR11690">
    <property type="entry name" value="AMILORIDE-SENSITIVE SODIUM CHANNEL-RELATED"/>
    <property type="match status" value="1"/>
</dbReference>
<keyword evidence="14" id="KW-1185">Reference proteome</keyword>
<evidence type="ECO:0000256" key="5">
    <source>
        <dbReference type="ARBA" id="ARBA00022692"/>
    </source>
</evidence>
<dbReference type="PANTHER" id="PTHR11690:SF248">
    <property type="entry name" value="PICKPOCKET 17, ISOFORM A"/>
    <property type="match status" value="1"/>
</dbReference>
<proteinExistence type="inferred from homology"/>
<evidence type="ECO:0000256" key="2">
    <source>
        <dbReference type="ARBA" id="ARBA00007193"/>
    </source>
</evidence>
<comment type="caution">
    <text evidence="13">The sequence shown here is derived from an EMBL/GenBank/DDBJ whole genome shotgun (WGS) entry which is preliminary data.</text>
</comment>
<evidence type="ECO:0000256" key="7">
    <source>
        <dbReference type="ARBA" id="ARBA00023053"/>
    </source>
</evidence>
<evidence type="ECO:0000256" key="8">
    <source>
        <dbReference type="ARBA" id="ARBA00023065"/>
    </source>
</evidence>
<dbReference type="Proteomes" id="UP000886998">
    <property type="component" value="Unassembled WGS sequence"/>
</dbReference>